<comment type="caution">
    <text evidence="18">The sequence shown here is derived from an EMBL/GenBank/DDBJ whole genome shotgun (WGS) entry which is preliminary data.</text>
</comment>
<evidence type="ECO:0000256" key="16">
    <source>
        <dbReference type="ARBA" id="ARBA00047415"/>
    </source>
</evidence>
<keyword evidence="6 17" id="KW-0004">4Fe-4S</keyword>
<gene>
    <name evidence="17" type="primary">queH</name>
    <name evidence="18" type="ORF">FRC54_07070</name>
</gene>
<dbReference type="Proteomes" id="UP000460257">
    <property type="component" value="Unassembled WGS sequence"/>
</dbReference>
<evidence type="ECO:0000256" key="1">
    <source>
        <dbReference type="ARBA" id="ARBA00002268"/>
    </source>
</evidence>
<evidence type="ECO:0000256" key="14">
    <source>
        <dbReference type="ARBA" id="ARBA00023284"/>
    </source>
</evidence>
<keyword evidence="12 17" id="KW-0411">Iron-sulfur</keyword>
<comment type="catalytic activity">
    <reaction evidence="16 17">
        <text>epoxyqueuosine(34) in tRNA + AH2 = queuosine(34) in tRNA + A + H2O</text>
        <dbReference type="Rhea" id="RHEA:32159"/>
        <dbReference type="Rhea" id="RHEA-COMP:18571"/>
        <dbReference type="Rhea" id="RHEA-COMP:18582"/>
        <dbReference type="ChEBI" id="CHEBI:13193"/>
        <dbReference type="ChEBI" id="CHEBI:15377"/>
        <dbReference type="ChEBI" id="CHEBI:17499"/>
        <dbReference type="ChEBI" id="CHEBI:194431"/>
        <dbReference type="ChEBI" id="CHEBI:194443"/>
        <dbReference type="EC" id="1.17.99.6"/>
    </reaction>
</comment>
<evidence type="ECO:0000256" key="13">
    <source>
        <dbReference type="ARBA" id="ARBA00023157"/>
    </source>
</evidence>
<dbReference type="EMBL" id="VOGC01000006">
    <property type="protein sequence ID" value="MQN01668.1"/>
    <property type="molecule type" value="Genomic_DNA"/>
</dbReference>
<evidence type="ECO:0000256" key="9">
    <source>
        <dbReference type="ARBA" id="ARBA00022785"/>
    </source>
</evidence>
<evidence type="ECO:0000313" key="19">
    <source>
        <dbReference type="Proteomes" id="UP000460257"/>
    </source>
</evidence>
<name>A0A6N7IZ95_9FIRM</name>
<evidence type="ECO:0000256" key="2">
    <source>
        <dbReference type="ARBA" id="ARBA00004691"/>
    </source>
</evidence>
<comment type="function">
    <text evidence="1 17">Catalyzes the conversion of epoxyqueuosine (oQ) to queuosine (Q), which is a hypermodified base found in the wobble positions of tRNA(Asp), tRNA(Asn), tRNA(His) and tRNA(Tyr).</text>
</comment>
<keyword evidence="14 17" id="KW-0676">Redox-active center</keyword>
<keyword evidence="19" id="KW-1185">Reference proteome</keyword>
<comment type="similarity">
    <text evidence="3 17">Belongs to the QueH family.</text>
</comment>
<accession>A0A6N7IZ95</accession>
<dbReference type="GO" id="GO:0008616">
    <property type="term" value="P:tRNA queuosine(34) biosynthetic process"/>
    <property type="evidence" value="ECO:0007669"/>
    <property type="project" value="UniProtKB-UniRule"/>
</dbReference>
<dbReference type="AlphaFoldDB" id="A0A6N7IZ95"/>
<evidence type="ECO:0000313" key="18">
    <source>
        <dbReference type="EMBL" id="MQN01668.1"/>
    </source>
</evidence>
<dbReference type="HAMAP" id="MF_02089">
    <property type="entry name" value="QueH"/>
    <property type="match status" value="1"/>
</dbReference>
<evidence type="ECO:0000256" key="12">
    <source>
        <dbReference type="ARBA" id="ARBA00023014"/>
    </source>
</evidence>
<dbReference type="GO" id="GO:0046872">
    <property type="term" value="F:metal ion binding"/>
    <property type="evidence" value="ECO:0007669"/>
    <property type="project" value="UniProtKB-KW"/>
</dbReference>
<proteinExistence type="inferred from homology"/>
<dbReference type="Pfam" id="PF02677">
    <property type="entry name" value="QueH"/>
    <property type="match status" value="1"/>
</dbReference>
<feature type="binding site" evidence="17">
    <location>
        <position position="34"/>
    </location>
    <ligand>
        <name>[4Fe-4S] cluster</name>
        <dbReference type="ChEBI" id="CHEBI:49883"/>
    </ligand>
</feature>
<evidence type="ECO:0000256" key="17">
    <source>
        <dbReference type="HAMAP-Rule" id="MF_02089"/>
    </source>
</evidence>
<feature type="binding site" evidence="17">
    <location>
        <position position="116"/>
    </location>
    <ligand>
        <name>[4Fe-4S] cluster</name>
        <dbReference type="ChEBI" id="CHEBI:49883"/>
    </ligand>
</feature>
<dbReference type="PANTHER" id="PTHR36701">
    <property type="entry name" value="EPOXYQUEUOSINE REDUCTASE QUEH"/>
    <property type="match status" value="1"/>
</dbReference>
<keyword evidence="7 17" id="KW-0819">tRNA processing</keyword>
<feature type="binding site" evidence="17">
    <location>
        <position position="35"/>
    </location>
    <ligand>
        <name>[4Fe-4S] cluster</name>
        <dbReference type="ChEBI" id="CHEBI:49883"/>
    </ligand>
</feature>
<protein>
    <recommendedName>
        <fullName evidence="5 17">Epoxyqueuosine reductase QueH</fullName>
        <ecNumber evidence="4 17">1.17.99.6</ecNumber>
    </recommendedName>
    <alternativeName>
        <fullName evidence="15 17">Queuosine biosynthesis protein QueH</fullName>
    </alternativeName>
</protein>
<evidence type="ECO:0000256" key="6">
    <source>
        <dbReference type="ARBA" id="ARBA00022485"/>
    </source>
</evidence>
<dbReference type="UniPathway" id="UPA00392"/>
<keyword evidence="13 17" id="KW-1015">Disulfide bond</keyword>
<feature type="binding site" evidence="17">
    <location>
        <position position="119"/>
    </location>
    <ligand>
        <name>[4Fe-4S] cluster</name>
        <dbReference type="ChEBI" id="CHEBI:49883"/>
    </ligand>
</feature>
<keyword evidence="9 17" id="KW-0671">Queuosine biosynthesis</keyword>
<feature type="disulfide bond" description="Redox-active" evidence="17">
    <location>
        <begin position="198"/>
        <end position="200"/>
    </location>
</feature>
<evidence type="ECO:0000256" key="8">
    <source>
        <dbReference type="ARBA" id="ARBA00022723"/>
    </source>
</evidence>
<comment type="pathway">
    <text evidence="2 17">tRNA modification; tRNA-queuosine biosynthesis.</text>
</comment>
<keyword evidence="11 17" id="KW-0408">Iron</keyword>
<dbReference type="GO" id="GO:0051539">
    <property type="term" value="F:4 iron, 4 sulfur cluster binding"/>
    <property type="evidence" value="ECO:0007669"/>
    <property type="project" value="UniProtKB-UniRule"/>
</dbReference>
<evidence type="ECO:0000256" key="10">
    <source>
        <dbReference type="ARBA" id="ARBA00023002"/>
    </source>
</evidence>
<dbReference type="GO" id="GO:0052693">
    <property type="term" value="F:epoxyqueuosine reductase activity"/>
    <property type="evidence" value="ECO:0007669"/>
    <property type="project" value="UniProtKB-UniRule"/>
</dbReference>
<keyword evidence="10 17" id="KW-0560">Oxidoreductase</keyword>
<evidence type="ECO:0000256" key="4">
    <source>
        <dbReference type="ARBA" id="ARBA00012622"/>
    </source>
</evidence>
<reference evidence="18" key="1">
    <citation type="journal article" date="2020" name="Appl. Environ. Microbiol.">
        <title>Medium-Chain Fatty Acid Synthesis by 'Candidatus Weimeria bifida' gen. nov., sp. nov., and 'Candidatus Pseudoramibacter fermentans' sp. nov.</title>
        <authorList>
            <person name="Scarborough M.J."/>
            <person name="Myers K.S."/>
            <person name="Donohue T.J."/>
            <person name="Noguera D.R."/>
        </authorList>
    </citation>
    <scope>NUCLEOTIDE SEQUENCE</scope>
    <source>
        <strain evidence="18">LCO1.1</strain>
    </source>
</reference>
<keyword evidence="8 17" id="KW-0479">Metal-binding</keyword>
<dbReference type="PANTHER" id="PTHR36701:SF1">
    <property type="entry name" value="EPOXYQUEUOSINE REDUCTASE QUEH"/>
    <property type="match status" value="1"/>
</dbReference>
<evidence type="ECO:0000256" key="5">
    <source>
        <dbReference type="ARBA" id="ARBA00016895"/>
    </source>
</evidence>
<sequence>MENKIKLNYQKLCEAEISKATADGRVPDVLLHSCCAPCSSYCIEYLSQFFNVTVFYYNPNIYPDSEYFHRVKEQQEFIRRFPAKHPVGFIEGDFETQEFYRAAKGLENEPERGARCTECFKLRLGTTAQVAFEKGFDYFTSTLTISPMKDAALLNEIGGAMGEKYGVRWLPSDFKKKNGYLRSCELSREYGIYRQDYCGCVFSYNERKRQKEARGVR</sequence>
<evidence type="ECO:0000256" key="15">
    <source>
        <dbReference type="ARBA" id="ARBA00031446"/>
    </source>
</evidence>
<dbReference type="EC" id="1.17.99.6" evidence="4 17"/>
<organism evidence="18 19">
    <name type="scientific">Candidatus Weimeria bifida</name>
    <dbReference type="NCBI Taxonomy" id="2599074"/>
    <lineage>
        <taxon>Bacteria</taxon>
        <taxon>Bacillati</taxon>
        <taxon>Bacillota</taxon>
        <taxon>Clostridia</taxon>
        <taxon>Lachnospirales</taxon>
        <taxon>Lachnospiraceae</taxon>
        <taxon>Candidatus Weimeria</taxon>
    </lineage>
</organism>
<evidence type="ECO:0000256" key="3">
    <source>
        <dbReference type="ARBA" id="ARBA00008207"/>
    </source>
</evidence>
<dbReference type="InterPro" id="IPR003828">
    <property type="entry name" value="QueH"/>
</dbReference>
<evidence type="ECO:0000256" key="11">
    <source>
        <dbReference type="ARBA" id="ARBA00023004"/>
    </source>
</evidence>
<evidence type="ECO:0000256" key="7">
    <source>
        <dbReference type="ARBA" id="ARBA00022694"/>
    </source>
</evidence>